<organism evidence="2 3">
    <name type="scientific">Alkalibacter saccharofermentans DSM 14828</name>
    <dbReference type="NCBI Taxonomy" id="1120975"/>
    <lineage>
        <taxon>Bacteria</taxon>
        <taxon>Bacillati</taxon>
        <taxon>Bacillota</taxon>
        <taxon>Clostridia</taxon>
        <taxon>Eubacteriales</taxon>
        <taxon>Eubacteriaceae</taxon>
        <taxon>Alkalibacter</taxon>
    </lineage>
</organism>
<feature type="transmembrane region" description="Helical" evidence="1">
    <location>
        <begin position="68"/>
        <end position="89"/>
    </location>
</feature>
<reference evidence="2 3" key="1">
    <citation type="submission" date="2016-11" db="EMBL/GenBank/DDBJ databases">
        <authorList>
            <person name="Jaros S."/>
            <person name="Januszkiewicz K."/>
            <person name="Wedrychowicz H."/>
        </authorList>
    </citation>
    <scope>NUCLEOTIDE SEQUENCE [LARGE SCALE GENOMIC DNA]</scope>
    <source>
        <strain evidence="2 3">DSM 14828</strain>
    </source>
</reference>
<name>A0A1M4TDX8_9FIRM</name>
<feature type="transmembrane region" description="Helical" evidence="1">
    <location>
        <begin position="109"/>
        <end position="133"/>
    </location>
</feature>
<keyword evidence="3" id="KW-1185">Reference proteome</keyword>
<dbReference type="STRING" id="1120975.SAMN02746064_00466"/>
<keyword evidence="1" id="KW-0812">Transmembrane</keyword>
<evidence type="ECO:0000256" key="1">
    <source>
        <dbReference type="SAM" id="Phobius"/>
    </source>
</evidence>
<dbReference type="InterPro" id="IPR010540">
    <property type="entry name" value="CmpB_TMEM229"/>
</dbReference>
<feature type="transmembrane region" description="Helical" evidence="1">
    <location>
        <begin position="6"/>
        <end position="26"/>
    </location>
</feature>
<evidence type="ECO:0000313" key="2">
    <source>
        <dbReference type="EMBL" id="SHE42759.1"/>
    </source>
</evidence>
<proteinExistence type="predicted"/>
<accession>A0A1M4TDX8</accession>
<dbReference type="Pfam" id="PF06541">
    <property type="entry name" value="ABC_trans_CmpB"/>
    <property type="match status" value="1"/>
</dbReference>
<dbReference type="Proteomes" id="UP000184251">
    <property type="component" value="Unassembled WGS sequence"/>
</dbReference>
<keyword evidence="1" id="KW-0472">Membrane</keyword>
<feature type="transmembrane region" description="Helical" evidence="1">
    <location>
        <begin position="153"/>
        <end position="173"/>
    </location>
</feature>
<gene>
    <name evidence="2" type="ORF">SAMN02746064_00466</name>
</gene>
<sequence length="314" mass="37129">MLYSFFYHFFLYSFIGWTTEVIYAFIYHKRFINRGFLYGPLCPIYGTGMAILLLIFDTLNQNNIFDFYSSYIGIFVFVFFFSSIVEYIVGMALDKMFNTRWWDYSERKYNLNGFICLRFSIMWGIGGILVIKVLNPMVEAFIDMIPTQTGETILRILLAYLLIDILFTIKALADYKVIIGKMQNLSKDISESILENIEELEEKGLLFTEEMYARFQDLKSDIKSQTEYFHDQVYKKYITYIGNISINEIGDELKKDFMELRRARRENGKNSLSIYNQLRTRLSKSHLTKAYPKAKSNRFAKTLKSIKEYRNGNR</sequence>
<feature type="transmembrane region" description="Helical" evidence="1">
    <location>
        <begin position="35"/>
        <end position="56"/>
    </location>
</feature>
<dbReference type="RefSeq" id="WP_073269465.1">
    <property type="nucleotide sequence ID" value="NZ_FQTU01000002.1"/>
</dbReference>
<dbReference type="AlphaFoldDB" id="A0A1M4TDX8"/>
<dbReference type="EMBL" id="FQTU01000002">
    <property type="protein sequence ID" value="SHE42759.1"/>
    <property type="molecule type" value="Genomic_DNA"/>
</dbReference>
<dbReference type="OrthoDB" id="9789229at2"/>
<keyword evidence="1" id="KW-1133">Transmembrane helix</keyword>
<protein>
    <submittedName>
        <fullName evidence="2">Uncharacterized membrane protein</fullName>
    </submittedName>
</protein>
<evidence type="ECO:0000313" key="3">
    <source>
        <dbReference type="Proteomes" id="UP000184251"/>
    </source>
</evidence>